<protein>
    <submittedName>
        <fullName evidence="1">Uncharacterized protein</fullName>
    </submittedName>
</protein>
<evidence type="ECO:0000313" key="2">
    <source>
        <dbReference type="Proteomes" id="UP000249396"/>
    </source>
</evidence>
<gene>
    <name evidence="1" type="ORF">DM484_27860</name>
</gene>
<dbReference type="Pfam" id="PF12686">
    <property type="entry name" value="DUF3800"/>
    <property type="match status" value="1"/>
</dbReference>
<comment type="caution">
    <text evidence="1">The sequence shown here is derived from an EMBL/GenBank/DDBJ whole genome shotgun (WGS) entry which is preliminary data.</text>
</comment>
<proteinExistence type="predicted"/>
<name>A0A2W4SAF5_9GAMM</name>
<dbReference type="Proteomes" id="UP000249396">
    <property type="component" value="Unassembled WGS sequence"/>
</dbReference>
<reference evidence="1 2" key="1">
    <citation type="journal article" date="2018" name="Aquat. Microb. Ecol.">
        <title>Gammaproteobacterial methanotrophs dominate.</title>
        <authorList>
            <person name="Rissanen A.J."/>
            <person name="Saarenheimo J."/>
            <person name="Tiirola M."/>
            <person name="Peura S."/>
            <person name="Aalto S.L."/>
            <person name="Karvinen A."/>
            <person name="Nykanen H."/>
        </authorList>
    </citation>
    <scope>NUCLEOTIDE SEQUENCE [LARGE SCALE GENOMIC DNA]</scope>
    <source>
        <strain evidence="1">AMbin10</strain>
    </source>
</reference>
<evidence type="ECO:0000313" key="1">
    <source>
        <dbReference type="EMBL" id="PZN70774.1"/>
    </source>
</evidence>
<organism evidence="1 2">
    <name type="scientific">Candidatus Methylumidiphilus alinenensis</name>
    <dbReference type="NCBI Taxonomy" id="2202197"/>
    <lineage>
        <taxon>Bacteria</taxon>
        <taxon>Pseudomonadati</taxon>
        <taxon>Pseudomonadota</taxon>
        <taxon>Gammaproteobacteria</taxon>
        <taxon>Methylococcales</taxon>
        <taxon>Candidatus Methylumidiphilus</taxon>
    </lineage>
</organism>
<dbReference type="EMBL" id="QJPH01000543">
    <property type="protein sequence ID" value="PZN70774.1"/>
    <property type="molecule type" value="Genomic_DNA"/>
</dbReference>
<accession>A0A2W4SAF5</accession>
<dbReference type="AlphaFoldDB" id="A0A2W4SAF5"/>
<sequence>MIAAEETLRCRETVNGLTGLGDISKDFYYDETNNYRKFHFKSGRLNIEDVGEFLLGGVVVDKGRSIDISELKKEIRLDKTANELKFKHVAKGSLPDVLKSKKIKSVLEFLVNERIDVHFQRVNSFYWGIVDIIESVLSNLPNELKLCHWGIKDYLYNALTTDIENTVNMLHTYNYPDIDSSKISKFYDDVSCIVKRTTSTNKYLHESLLYALQIGGNQDEAVFIQDEEKLILVDNYSPFYRDRLLTFPASNHYLDMEENIKTSLDLTLNSFQGAPLLNYKFLNSHESDWIQLSDVIIGLTAKIINYCNRLSESELISFRRNIGNTESRILDLVEELITRSHDECRAYFHNVVPLSHLEVLGNLLRKLN</sequence>
<dbReference type="InterPro" id="IPR024524">
    <property type="entry name" value="DUF3800"/>
</dbReference>